<dbReference type="EMBL" id="CAJVPP010001146">
    <property type="protein sequence ID" value="CAG8536964.1"/>
    <property type="molecule type" value="Genomic_DNA"/>
</dbReference>
<reference evidence="4" key="1">
    <citation type="submission" date="2021-06" db="EMBL/GenBank/DDBJ databases">
        <authorList>
            <person name="Kallberg Y."/>
            <person name="Tangrot J."/>
            <person name="Rosling A."/>
        </authorList>
    </citation>
    <scope>NUCLEOTIDE SEQUENCE</scope>
    <source>
        <strain evidence="4">87-6 pot B 2015</strain>
    </source>
</reference>
<keyword evidence="5" id="KW-1185">Reference proteome</keyword>
<dbReference type="Proteomes" id="UP000789375">
    <property type="component" value="Unassembled WGS sequence"/>
</dbReference>
<dbReference type="PANTHER" id="PTHR28133">
    <property type="entry name" value="REQUIRED FOR RESPIRATORY GROWTH PROTEIN 7, MITOCHONDRIAL"/>
    <property type="match status" value="1"/>
</dbReference>
<proteinExistence type="predicted"/>
<dbReference type="GO" id="GO:0006302">
    <property type="term" value="P:double-strand break repair"/>
    <property type="evidence" value="ECO:0007669"/>
    <property type="project" value="UniProtKB-ARBA"/>
</dbReference>
<name>A0A9N9AL67_FUNMO</name>
<dbReference type="InterPro" id="IPR011856">
    <property type="entry name" value="tRNA_endonuc-like_dom_sf"/>
</dbReference>
<dbReference type="Gene3D" id="3.40.1350.10">
    <property type="match status" value="1"/>
</dbReference>
<evidence type="ECO:0000313" key="4">
    <source>
        <dbReference type="EMBL" id="CAG8536964.1"/>
    </source>
</evidence>
<dbReference type="GO" id="GO:0009307">
    <property type="term" value="P:DNA restriction-modification system"/>
    <property type="evidence" value="ECO:0007669"/>
    <property type="project" value="InterPro"/>
</dbReference>
<dbReference type="AlphaFoldDB" id="A0A9N9AL67"/>
<comment type="subcellular location">
    <subcellularLocation>
        <location evidence="1">Mitochondrion</location>
    </subcellularLocation>
</comment>
<dbReference type="GO" id="GO:0004519">
    <property type="term" value="F:endonuclease activity"/>
    <property type="evidence" value="ECO:0007669"/>
    <property type="project" value="InterPro"/>
</dbReference>
<dbReference type="SUPFAM" id="SSF52980">
    <property type="entry name" value="Restriction endonuclease-like"/>
    <property type="match status" value="1"/>
</dbReference>
<keyword evidence="2" id="KW-0496">Mitochondrion</keyword>
<feature type="domain" description="Restriction endonuclease type IV Mrr" evidence="3">
    <location>
        <begin position="33"/>
        <end position="112"/>
    </location>
</feature>
<protein>
    <submittedName>
        <fullName evidence="4">16514_t:CDS:1</fullName>
    </submittedName>
</protein>
<evidence type="ECO:0000256" key="1">
    <source>
        <dbReference type="ARBA" id="ARBA00004173"/>
    </source>
</evidence>
<evidence type="ECO:0000313" key="5">
    <source>
        <dbReference type="Proteomes" id="UP000789375"/>
    </source>
</evidence>
<dbReference type="InterPro" id="IPR007560">
    <property type="entry name" value="Restrct_endonuc_IV_Mrr"/>
</dbReference>
<dbReference type="PANTHER" id="PTHR28133:SF1">
    <property type="entry name" value="REQUIRED FOR RESPIRATORY GROWTH PROTEIN 7, MITOCHONDRIAL"/>
    <property type="match status" value="1"/>
</dbReference>
<dbReference type="GO" id="GO:0003677">
    <property type="term" value="F:DNA binding"/>
    <property type="evidence" value="ECO:0007669"/>
    <property type="project" value="InterPro"/>
</dbReference>
<dbReference type="Pfam" id="PF04471">
    <property type="entry name" value="Mrr_cat"/>
    <property type="match status" value="1"/>
</dbReference>
<dbReference type="GO" id="GO:0005739">
    <property type="term" value="C:mitochondrion"/>
    <property type="evidence" value="ECO:0007669"/>
    <property type="project" value="UniProtKB-SubCell"/>
</dbReference>
<dbReference type="InterPro" id="IPR011335">
    <property type="entry name" value="Restrct_endonuc-II-like"/>
</dbReference>
<organism evidence="4 5">
    <name type="scientific">Funneliformis mosseae</name>
    <name type="common">Endomycorrhizal fungus</name>
    <name type="synonym">Glomus mosseae</name>
    <dbReference type="NCBI Taxonomy" id="27381"/>
    <lineage>
        <taxon>Eukaryota</taxon>
        <taxon>Fungi</taxon>
        <taxon>Fungi incertae sedis</taxon>
        <taxon>Mucoromycota</taxon>
        <taxon>Glomeromycotina</taxon>
        <taxon>Glomeromycetes</taxon>
        <taxon>Glomerales</taxon>
        <taxon>Glomeraceae</taxon>
        <taxon>Funneliformis</taxon>
    </lineage>
</organism>
<evidence type="ECO:0000259" key="3">
    <source>
        <dbReference type="Pfam" id="PF04471"/>
    </source>
</evidence>
<dbReference type="InterPro" id="IPR018828">
    <property type="entry name" value="RRG7"/>
</dbReference>
<comment type="caution">
    <text evidence="4">The sequence shown here is derived from an EMBL/GenBank/DDBJ whole genome shotgun (WGS) entry which is preliminary data.</text>
</comment>
<sequence>MSKNDGTKYEIETYKIVDSSNDIHAWTTNVRLGKGDKGVDIVGSYKEMQFIIQCKDFAKKLSINYVRELNGIMTNNSNLLRIMVSRGGFTKNALDFGKKNKDLILTDLNNILSEIQNHYEKNKIEISNAREHVRNLCQA</sequence>
<evidence type="ECO:0000256" key="2">
    <source>
        <dbReference type="ARBA" id="ARBA00023128"/>
    </source>
</evidence>
<gene>
    <name evidence="4" type="ORF">FMOSSE_LOCUS5788</name>
</gene>
<accession>A0A9N9AL67</accession>